<dbReference type="EMBL" id="JAACJJ010000029">
    <property type="protein sequence ID" value="KAF5319451.1"/>
    <property type="molecule type" value="Genomic_DNA"/>
</dbReference>
<reference evidence="2 3" key="1">
    <citation type="journal article" date="2020" name="ISME J.">
        <title>Uncovering the hidden diversity of litter-decomposition mechanisms in mushroom-forming fungi.</title>
        <authorList>
            <person name="Floudas D."/>
            <person name="Bentzer J."/>
            <person name="Ahren D."/>
            <person name="Johansson T."/>
            <person name="Persson P."/>
            <person name="Tunlid A."/>
        </authorList>
    </citation>
    <scope>NUCLEOTIDE SEQUENCE [LARGE SCALE GENOMIC DNA]</scope>
    <source>
        <strain evidence="2 3">CBS 101986</strain>
    </source>
</reference>
<comment type="caution">
    <text evidence="2">The sequence shown here is derived from an EMBL/GenBank/DDBJ whole genome shotgun (WGS) entry which is preliminary data.</text>
</comment>
<keyword evidence="3" id="KW-1185">Reference proteome</keyword>
<protein>
    <submittedName>
        <fullName evidence="2">Uncharacterized protein</fullName>
    </submittedName>
</protein>
<evidence type="ECO:0000256" key="1">
    <source>
        <dbReference type="SAM" id="MobiDB-lite"/>
    </source>
</evidence>
<dbReference type="Proteomes" id="UP000567179">
    <property type="component" value="Unassembled WGS sequence"/>
</dbReference>
<evidence type="ECO:0000313" key="2">
    <source>
        <dbReference type="EMBL" id="KAF5319451.1"/>
    </source>
</evidence>
<proteinExistence type="predicted"/>
<feature type="region of interest" description="Disordered" evidence="1">
    <location>
        <begin position="53"/>
        <end position="94"/>
    </location>
</feature>
<gene>
    <name evidence="2" type="ORF">D9619_008433</name>
</gene>
<name>A0A8H5F0S9_9AGAR</name>
<feature type="compositionally biased region" description="Polar residues" evidence="1">
    <location>
        <begin position="66"/>
        <end position="76"/>
    </location>
</feature>
<accession>A0A8H5F0S9</accession>
<sequence>MKTHSPSYLAILSYSFDFDTTILARTADHGNLPQAAASTTHVALRVDMHDSRSRAKPSCSSEEHSASGTTLCPWNSRSDKKQHRRAAGYPRRTSMPDVPPDSRICLRQSTYALTRLDHIYLSASGCEILHSVVLCPIWPNPPRWNPLLDPLRTVGDSISS</sequence>
<dbReference type="AlphaFoldDB" id="A0A8H5F0S9"/>
<evidence type="ECO:0000313" key="3">
    <source>
        <dbReference type="Proteomes" id="UP000567179"/>
    </source>
</evidence>
<organism evidence="2 3">
    <name type="scientific">Psilocybe cf. subviscida</name>
    <dbReference type="NCBI Taxonomy" id="2480587"/>
    <lineage>
        <taxon>Eukaryota</taxon>
        <taxon>Fungi</taxon>
        <taxon>Dikarya</taxon>
        <taxon>Basidiomycota</taxon>
        <taxon>Agaricomycotina</taxon>
        <taxon>Agaricomycetes</taxon>
        <taxon>Agaricomycetidae</taxon>
        <taxon>Agaricales</taxon>
        <taxon>Agaricineae</taxon>
        <taxon>Strophariaceae</taxon>
        <taxon>Psilocybe</taxon>
    </lineage>
</organism>